<dbReference type="Gene3D" id="2.130.10.130">
    <property type="entry name" value="Integrin alpha, N-terminal"/>
    <property type="match status" value="1"/>
</dbReference>
<gene>
    <name evidence="4" type="ORF">AQJ91_09740</name>
</gene>
<dbReference type="InterPro" id="IPR025965">
    <property type="entry name" value="FlgD/Vpr_Ig-like"/>
</dbReference>
<keyword evidence="1 2" id="KW-0732">Signal</keyword>
<evidence type="ECO:0000259" key="3">
    <source>
        <dbReference type="Pfam" id="PF13860"/>
    </source>
</evidence>
<comment type="caution">
    <text evidence="4">The sequence shown here is derived from an EMBL/GenBank/DDBJ whole genome shotgun (WGS) entry which is preliminary data.</text>
</comment>
<dbReference type="Proteomes" id="UP000053260">
    <property type="component" value="Unassembled WGS sequence"/>
</dbReference>
<feature type="chain" id="PRO_5007108669" description="FlgD/Vpr Ig-like domain-containing protein" evidence="2">
    <location>
        <begin position="35"/>
        <end position="835"/>
    </location>
</feature>
<dbReference type="PANTHER" id="PTHR44103:SF1">
    <property type="entry name" value="PROPROTEIN CONVERTASE P"/>
    <property type="match status" value="1"/>
</dbReference>
<dbReference type="PROSITE" id="PS51318">
    <property type="entry name" value="TAT"/>
    <property type="match status" value="1"/>
</dbReference>
<dbReference type="SUPFAM" id="SSF50939">
    <property type="entry name" value="Sialidases"/>
    <property type="match status" value="1"/>
</dbReference>
<dbReference type="PANTHER" id="PTHR44103">
    <property type="entry name" value="PROPROTEIN CONVERTASE P"/>
    <property type="match status" value="1"/>
</dbReference>
<dbReference type="RefSeq" id="WP_067018501.1">
    <property type="nucleotide sequence ID" value="NZ_KQ949078.1"/>
</dbReference>
<evidence type="ECO:0000256" key="1">
    <source>
        <dbReference type="ARBA" id="ARBA00022729"/>
    </source>
</evidence>
<dbReference type="AlphaFoldDB" id="A0A101V2D1"/>
<dbReference type="SUPFAM" id="SSF69318">
    <property type="entry name" value="Integrin alpha N-terminal domain"/>
    <property type="match status" value="1"/>
</dbReference>
<dbReference type="InterPro" id="IPR006311">
    <property type="entry name" value="TAT_signal"/>
</dbReference>
<dbReference type="EMBL" id="LMXB01000025">
    <property type="protein sequence ID" value="KUO21250.1"/>
    <property type="molecule type" value="Genomic_DNA"/>
</dbReference>
<evidence type="ECO:0000313" key="5">
    <source>
        <dbReference type="Proteomes" id="UP000053260"/>
    </source>
</evidence>
<reference evidence="4 5" key="1">
    <citation type="submission" date="2015-10" db="EMBL/GenBank/DDBJ databases">
        <title>Draft genome sequence of Streptomyces sp. RV15, isolated from a marine sponge.</title>
        <authorList>
            <person name="Ruckert C."/>
            <person name="Abdelmohsen U.R."/>
            <person name="Winkler A."/>
            <person name="Hentschel U."/>
            <person name="Kalinowski J."/>
            <person name="Kampfer P."/>
            <person name="Glaeser S."/>
        </authorList>
    </citation>
    <scope>NUCLEOTIDE SEQUENCE [LARGE SCALE GENOMIC DNA]</scope>
    <source>
        <strain evidence="4 5">RV15</strain>
    </source>
</reference>
<sequence length="835" mass="84617">MGRIALSRRRLAVAISSVALAVAGGAVLPTTAVAAPVAPWTSATAITGTDVSTSVLDVVTAADGSAVALWNQFAGVGGGERTLYAAVRPAGSDAWGTPTPLATTPSEAGGAQLHASADGTVTALWVEHPDNTGPGDTNLGIRLVSSVLAADKSGWSAPAEIVGTDAAWSDAGIDLAEAPDGTVTAVWTTRANSAAHAEVHAATRGTDGTWTDPVQLSTAATDGADFAANPSVAVTTDGTAVIVYKQWDGPSASLYAVSRAAGATEWSAPVAATGSYQSVGDPEVAAADDGSLTVAWPGTDESESTSILTATRSGEGTWSAPETVTATDNLADTPEPLIAPDGDVTLVWVDYTSTFSARTATREADTGTWSAARTLSTAYASEQYDAAIGADGTVHALWSQSGTLREAVRSDGTWTSPSQLPGSSNAYVLGHISVGADGAATAVWSGAATESSVGRLYGSRTAWPTLAVSASSVPTTAALKGTTATSTAWAPTWTLSRPTSSWSVTITDRAGKTVRSLTGTTGELKIAATWNGRTASGSYALNGPLTWTLRATQEGAASAVKLASGTVTVAGGAAVLRDFSGASATPDGTGDLLTLNSSGALTWQLGKASTGTFSGKVSGSGWTTTVKAVPVGDLSGDRCNDVLVRYSSGALRLYKPGCGKAVTPSTSYTTLASSGWTQYNVLTSPGDVSGDGRPDLIARNASTGAVYLYKGTSTGKLASRVKLYDNWKGYRKIVGVGDITGDGIGDLLAQDSSNTLYRYNGTGTGTFKARTKLFTNWGGSYNAVIGVGDITGDGKADLVSRDSSGNLYRNSGDGKGSFGGRTKIATGWGGYKSLF</sequence>
<keyword evidence="5" id="KW-1185">Reference proteome</keyword>
<proteinExistence type="predicted"/>
<organism evidence="4 5">
    <name type="scientific">Streptomyces dysideae</name>
    <dbReference type="NCBI Taxonomy" id="909626"/>
    <lineage>
        <taxon>Bacteria</taxon>
        <taxon>Bacillati</taxon>
        <taxon>Actinomycetota</taxon>
        <taxon>Actinomycetes</taxon>
        <taxon>Kitasatosporales</taxon>
        <taxon>Streptomycetaceae</taxon>
        <taxon>Streptomyces</taxon>
    </lineage>
</organism>
<dbReference type="Pfam" id="PF13517">
    <property type="entry name" value="FG-GAP_3"/>
    <property type="match status" value="1"/>
</dbReference>
<protein>
    <recommendedName>
        <fullName evidence="3">FlgD/Vpr Ig-like domain-containing protein</fullName>
    </recommendedName>
</protein>
<dbReference type="InterPro" id="IPR013517">
    <property type="entry name" value="FG-GAP"/>
</dbReference>
<dbReference type="Gene3D" id="2.60.40.4070">
    <property type="match status" value="1"/>
</dbReference>
<evidence type="ECO:0000256" key="2">
    <source>
        <dbReference type="SAM" id="SignalP"/>
    </source>
</evidence>
<name>A0A101V2D1_9ACTN</name>
<dbReference type="STRING" id="909626.AQJ91_09740"/>
<feature type="domain" description="FlgD/Vpr Ig-like" evidence="3">
    <location>
        <begin position="492"/>
        <end position="554"/>
    </location>
</feature>
<evidence type="ECO:0000313" key="4">
    <source>
        <dbReference type="EMBL" id="KUO21250.1"/>
    </source>
</evidence>
<dbReference type="CDD" id="cd15482">
    <property type="entry name" value="Sialidase_non-viral"/>
    <property type="match status" value="1"/>
</dbReference>
<dbReference type="InterPro" id="IPR036278">
    <property type="entry name" value="Sialidase_sf"/>
</dbReference>
<feature type="signal peptide" evidence="2">
    <location>
        <begin position="1"/>
        <end position="34"/>
    </location>
</feature>
<dbReference type="Pfam" id="PF13860">
    <property type="entry name" value="FlgD_ig"/>
    <property type="match status" value="1"/>
</dbReference>
<dbReference type="InterPro" id="IPR028994">
    <property type="entry name" value="Integrin_alpha_N"/>
</dbReference>
<accession>A0A101V2D1</accession>